<evidence type="ECO:0000256" key="1">
    <source>
        <dbReference type="ARBA" id="ARBA00023015"/>
    </source>
</evidence>
<dbReference type="CDD" id="cd01392">
    <property type="entry name" value="HTH_LacI"/>
    <property type="match status" value="1"/>
</dbReference>
<dbReference type="AlphaFoldDB" id="A0A9D1T9N0"/>
<dbReference type="EMBL" id="DVOO01000011">
    <property type="protein sequence ID" value="HIV24954.1"/>
    <property type="molecule type" value="Genomic_DNA"/>
</dbReference>
<dbReference type="Gene3D" id="3.40.50.2300">
    <property type="match status" value="2"/>
</dbReference>
<keyword evidence="2 5" id="KW-0238">DNA-binding</keyword>
<dbReference type="SUPFAM" id="SSF53822">
    <property type="entry name" value="Periplasmic binding protein-like I"/>
    <property type="match status" value="1"/>
</dbReference>
<dbReference type="SUPFAM" id="SSF47413">
    <property type="entry name" value="lambda repressor-like DNA-binding domains"/>
    <property type="match status" value="1"/>
</dbReference>
<evidence type="ECO:0000259" key="4">
    <source>
        <dbReference type="PROSITE" id="PS50932"/>
    </source>
</evidence>
<dbReference type="PANTHER" id="PTHR30146">
    <property type="entry name" value="LACI-RELATED TRANSCRIPTIONAL REPRESSOR"/>
    <property type="match status" value="1"/>
</dbReference>
<dbReference type="Pfam" id="PF00356">
    <property type="entry name" value="LacI"/>
    <property type="match status" value="1"/>
</dbReference>
<sequence>MAKKKVTSSDVARASGVSQATVSMILNHKSTVSFTRETVEKVERTAREMGYQVPGRRTHKDSRSQRMILVVCPTLTNPYYVMLLQGIEEIAKEKGYGVFVCNTQRNLKLEENYLRMMRVMQPQGIIYTCNPSACYKELIREMAEKIPLVVVNNRDEGMTMDAVELNNAKPGRLMAGHLLELGHRHVAFVSPPLTSRQGQRQKRIEGFVKEYEEAGLKGDVIVKAAGTELISGIPSMDSEYRMGYLLTEELMETHPELTAIAAMNDMMAFGIMDALLAMRRKIPQDVSVIGCDNIIYAGLKPISLTTIDHFVALKGRDACEIVIKKIHSQRSYRAGHEPVSIYHIEYEPKLIVRSSTTYARTARKNK</sequence>
<reference evidence="5" key="2">
    <citation type="journal article" date="2021" name="PeerJ">
        <title>Extensive microbial diversity within the chicken gut microbiome revealed by metagenomics and culture.</title>
        <authorList>
            <person name="Gilroy R."/>
            <person name="Ravi A."/>
            <person name="Getino M."/>
            <person name="Pursley I."/>
            <person name="Horton D.L."/>
            <person name="Alikhan N.F."/>
            <person name="Baker D."/>
            <person name="Gharbi K."/>
            <person name="Hall N."/>
            <person name="Watson M."/>
            <person name="Adriaenssens E.M."/>
            <person name="Foster-Nyarko E."/>
            <person name="Jarju S."/>
            <person name="Secka A."/>
            <person name="Antonio M."/>
            <person name="Oren A."/>
            <person name="Chaudhuri R.R."/>
            <person name="La Ragione R."/>
            <person name="Hildebrand F."/>
            <person name="Pallen M.J."/>
        </authorList>
    </citation>
    <scope>NUCLEOTIDE SEQUENCE</scope>
    <source>
        <strain evidence="5">CHK188-20938</strain>
    </source>
</reference>
<dbReference type="Pfam" id="PF00532">
    <property type="entry name" value="Peripla_BP_1"/>
    <property type="match status" value="1"/>
</dbReference>
<dbReference type="PROSITE" id="PS50932">
    <property type="entry name" value="HTH_LACI_2"/>
    <property type="match status" value="1"/>
</dbReference>
<evidence type="ECO:0000313" key="5">
    <source>
        <dbReference type="EMBL" id="HIV24954.1"/>
    </source>
</evidence>
<evidence type="ECO:0000256" key="2">
    <source>
        <dbReference type="ARBA" id="ARBA00023125"/>
    </source>
</evidence>
<name>A0A9D1T9N0_9FIRM</name>
<dbReference type="InterPro" id="IPR010982">
    <property type="entry name" value="Lambda_DNA-bd_dom_sf"/>
</dbReference>
<organism evidence="5 6">
    <name type="scientific">Candidatus Scatomonas pullistercoris</name>
    <dbReference type="NCBI Taxonomy" id="2840920"/>
    <lineage>
        <taxon>Bacteria</taxon>
        <taxon>Bacillati</taxon>
        <taxon>Bacillota</taxon>
        <taxon>Clostridia</taxon>
        <taxon>Lachnospirales</taxon>
        <taxon>Lachnospiraceae</taxon>
        <taxon>Lachnospiraceae incertae sedis</taxon>
        <taxon>Candidatus Scatomonas</taxon>
    </lineage>
</organism>
<dbReference type="PANTHER" id="PTHR30146:SF109">
    <property type="entry name" value="HTH-TYPE TRANSCRIPTIONAL REGULATOR GALS"/>
    <property type="match status" value="1"/>
</dbReference>
<dbReference type="SMART" id="SM00354">
    <property type="entry name" value="HTH_LACI"/>
    <property type="match status" value="1"/>
</dbReference>
<comment type="caution">
    <text evidence="5">The sequence shown here is derived from an EMBL/GenBank/DDBJ whole genome shotgun (WGS) entry which is preliminary data.</text>
</comment>
<dbReference type="InterPro" id="IPR028082">
    <property type="entry name" value="Peripla_BP_I"/>
</dbReference>
<keyword evidence="3" id="KW-0804">Transcription</keyword>
<gene>
    <name evidence="5" type="ORF">IAB71_04075</name>
</gene>
<protein>
    <submittedName>
        <fullName evidence="5">LacI family DNA-binding transcriptional regulator</fullName>
    </submittedName>
</protein>
<dbReference type="InterPro" id="IPR000843">
    <property type="entry name" value="HTH_LacI"/>
</dbReference>
<dbReference type="InterPro" id="IPR001761">
    <property type="entry name" value="Peripla_BP/Lac1_sug-bd_dom"/>
</dbReference>
<proteinExistence type="predicted"/>
<dbReference type="GO" id="GO:0003700">
    <property type="term" value="F:DNA-binding transcription factor activity"/>
    <property type="evidence" value="ECO:0007669"/>
    <property type="project" value="TreeGrafter"/>
</dbReference>
<evidence type="ECO:0000313" key="6">
    <source>
        <dbReference type="Proteomes" id="UP000824169"/>
    </source>
</evidence>
<accession>A0A9D1T9N0</accession>
<dbReference type="Gene3D" id="1.10.260.40">
    <property type="entry name" value="lambda repressor-like DNA-binding domains"/>
    <property type="match status" value="1"/>
</dbReference>
<reference evidence="5" key="1">
    <citation type="submission" date="2020-10" db="EMBL/GenBank/DDBJ databases">
        <authorList>
            <person name="Gilroy R."/>
        </authorList>
    </citation>
    <scope>NUCLEOTIDE SEQUENCE</scope>
    <source>
        <strain evidence="5">CHK188-20938</strain>
    </source>
</reference>
<dbReference type="GO" id="GO:0000976">
    <property type="term" value="F:transcription cis-regulatory region binding"/>
    <property type="evidence" value="ECO:0007669"/>
    <property type="project" value="TreeGrafter"/>
</dbReference>
<dbReference type="CDD" id="cd06267">
    <property type="entry name" value="PBP1_LacI_sugar_binding-like"/>
    <property type="match status" value="1"/>
</dbReference>
<dbReference type="Proteomes" id="UP000824169">
    <property type="component" value="Unassembled WGS sequence"/>
</dbReference>
<feature type="domain" description="HTH lacI-type" evidence="4">
    <location>
        <begin position="6"/>
        <end position="52"/>
    </location>
</feature>
<keyword evidence="1" id="KW-0805">Transcription regulation</keyword>
<evidence type="ECO:0000256" key="3">
    <source>
        <dbReference type="ARBA" id="ARBA00023163"/>
    </source>
</evidence>